<dbReference type="InterPro" id="IPR050812">
    <property type="entry name" value="Preph/Arog_dehydrog"/>
</dbReference>
<feature type="domain" description="Prephenate/arogenate dehydrogenase" evidence="2">
    <location>
        <begin position="4"/>
        <end position="275"/>
    </location>
</feature>
<name>A0A3R5V0N5_9BACT</name>
<dbReference type="GO" id="GO:0070403">
    <property type="term" value="F:NAD+ binding"/>
    <property type="evidence" value="ECO:0007669"/>
    <property type="project" value="InterPro"/>
</dbReference>
<dbReference type="GO" id="GO:0004665">
    <property type="term" value="F:prephenate dehydrogenase (NADP+) activity"/>
    <property type="evidence" value="ECO:0007669"/>
    <property type="project" value="InterPro"/>
</dbReference>
<dbReference type="AlphaFoldDB" id="A0A3R5V0N5"/>
<dbReference type="SUPFAM" id="SSF51735">
    <property type="entry name" value="NAD(P)-binding Rossmann-fold domains"/>
    <property type="match status" value="1"/>
</dbReference>
<keyword evidence="1" id="KW-0560">Oxidoreductase</keyword>
<keyword evidence="4" id="KW-1185">Reference proteome</keyword>
<sequence>MAFNSIGIIGLGLIGGSFARAFCDRGLCVYGLDECASTLAEAAGADIFSALTDDMDQLLALKPELIYICVPVEATKSVLKTLAEKGVKTPVTDGASTKSTVCALAHGLGLNFCGGHPIAGREVSGFSSSTDGLFDGAVHVLTPVADGFPTDDLKALHEVIGMRVTVMTADRHDLVFGAISHLPHVTAFSLVEAVNKACPEAFSYTGGGFKDFTRIAASNPRMWTDIFLDNDKTVIELIDTYIDFLKTWREDITAKDEKKIYKRIEDASSIRRSIK</sequence>
<dbReference type="PROSITE" id="PS51176">
    <property type="entry name" value="PDH_ADH"/>
    <property type="match status" value="1"/>
</dbReference>
<organism evidence="3 4">
    <name type="scientific">Geovibrio thiophilus</name>
    <dbReference type="NCBI Taxonomy" id="139438"/>
    <lineage>
        <taxon>Bacteria</taxon>
        <taxon>Pseudomonadati</taxon>
        <taxon>Deferribacterota</taxon>
        <taxon>Deferribacteres</taxon>
        <taxon>Deferribacterales</taxon>
        <taxon>Geovibrionaceae</taxon>
        <taxon>Geovibrio</taxon>
    </lineage>
</organism>
<evidence type="ECO:0000313" key="4">
    <source>
        <dbReference type="Proteomes" id="UP000287502"/>
    </source>
</evidence>
<evidence type="ECO:0000256" key="1">
    <source>
        <dbReference type="ARBA" id="ARBA00023002"/>
    </source>
</evidence>
<dbReference type="InterPro" id="IPR046825">
    <property type="entry name" value="PDH_C"/>
</dbReference>
<dbReference type="KEGG" id="gtl:EP073_13085"/>
<protein>
    <submittedName>
        <fullName evidence="3">Prephenate dehydrogenase</fullName>
    </submittedName>
</protein>
<dbReference type="Pfam" id="PF02153">
    <property type="entry name" value="PDH_N"/>
    <property type="match status" value="1"/>
</dbReference>
<proteinExistence type="predicted"/>
<dbReference type="PANTHER" id="PTHR21363:SF0">
    <property type="entry name" value="PREPHENATE DEHYDROGENASE [NADP(+)]"/>
    <property type="match status" value="1"/>
</dbReference>
<dbReference type="InterPro" id="IPR046826">
    <property type="entry name" value="PDH_N"/>
</dbReference>
<dbReference type="InterPro" id="IPR003099">
    <property type="entry name" value="Prephen_DH"/>
</dbReference>
<dbReference type="InterPro" id="IPR036291">
    <property type="entry name" value="NAD(P)-bd_dom_sf"/>
</dbReference>
<dbReference type="RefSeq" id="WP_128467613.1">
    <property type="nucleotide sequence ID" value="NZ_CP035108.1"/>
</dbReference>
<evidence type="ECO:0000313" key="3">
    <source>
        <dbReference type="EMBL" id="QAR34308.1"/>
    </source>
</evidence>
<dbReference type="InterPro" id="IPR008927">
    <property type="entry name" value="6-PGluconate_DH-like_C_sf"/>
</dbReference>
<dbReference type="EMBL" id="CP035108">
    <property type="protein sequence ID" value="QAR34308.1"/>
    <property type="molecule type" value="Genomic_DNA"/>
</dbReference>
<dbReference type="SUPFAM" id="SSF48179">
    <property type="entry name" value="6-phosphogluconate dehydrogenase C-terminal domain-like"/>
    <property type="match status" value="1"/>
</dbReference>
<dbReference type="GO" id="GO:0008977">
    <property type="term" value="F:prephenate dehydrogenase (NAD+) activity"/>
    <property type="evidence" value="ECO:0007669"/>
    <property type="project" value="InterPro"/>
</dbReference>
<dbReference type="Gene3D" id="1.10.3660.10">
    <property type="entry name" value="6-phosphogluconate dehydrogenase C-terminal like domain"/>
    <property type="match status" value="1"/>
</dbReference>
<gene>
    <name evidence="3" type="ORF">EP073_13085</name>
</gene>
<reference evidence="3 4" key="1">
    <citation type="submission" date="2019-01" db="EMBL/GenBank/DDBJ databases">
        <title>Geovibrio thiophilus DSM 11263, complete genome.</title>
        <authorList>
            <person name="Spring S."/>
            <person name="Bunk B."/>
            <person name="Sproer C."/>
        </authorList>
    </citation>
    <scope>NUCLEOTIDE SEQUENCE [LARGE SCALE GENOMIC DNA]</scope>
    <source>
        <strain evidence="3 4">DSM 11263</strain>
    </source>
</reference>
<dbReference type="Gene3D" id="3.40.50.720">
    <property type="entry name" value="NAD(P)-binding Rossmann-like Domain"/>
    <property type="match status" value="1"/>
</dbReference>
<dbReference type="Proteomes" id="UP000287502">
    <property type="component" value="Chromosome"/>
</dbReference>
<dbReference type="GO" id="GO:0006571">
    <property type="term" value="P:tyrosine biosynthetic process"/>
    <property type="evidence" value="ECO:0007669"/>
    <property type="project" value="InterPro"/>
</dbReference>
<evidence type="ECO:0000259" key="2">
    <source>
        <dbReference type="PROSITE" id="PS51176"/>
    </source>
</evidence>
<dbReference type="PANTHER" id="PTHR21363">
    <property type="entry name" value="PREPHENATE DEHYDROGENASE"/>
    <property type="match status" value="1"/>
</dbReference>
<dbReference type="OrthoDB" id="9802008at2"/>
<accession>A0A3R5V0N5</accession>
<dbReference type="Pfam" id="PF20463">
    <property type="entry name" value="PDH_C"/>
    <property type="match status" value="1"/>
</dbReference>